<organism evidence="7 8">
    <name type="scientific">Adiantum capillus-veneris</name>
    <name type="common">Maidenhair fern</name>
    <dbReference type="NCBI Taxonomy" id="13818"/>
    <lineage>
        <taxon>Eukaryota</taxon>
        <taxon>Viridiplantae</taxon>
        <taxon>Streptophyta</taxon>
        <taxon>Embryophyta</taxon>
        <taxon>Tracheophyta</taxon>
        <taxon>Polypodiopsida</taxon>
        <taxon>Polypodiidae</taxon>
        <taxon>Polypodiales</taxon>
        <taxon>Pteridineae</taxon>
        <taxon>Pteridaceae</taxon>
        <taxon>Vittarioideae</taxon>
        <taxon>Adiantum</taxon>
    </lineage>
</organism>
<dbReference type="InterPro" id="IPR000070">
    <property type="entry name" value="Pectinesterase_cat"/>
</dbReference>
<sequence length="150" mass="16916">MGGRCTITGTGSGSPYMHLGRPWAPHARVIFAYTWMDSCIVPSGWNNWGNPENEKTACYYEYRCSGPGSNLSKRVPWVKQLRDEDVAVLHNIYCCIKHKKEQIHSETSEDISIYGWKKGRVLRDFVSVAISHASFYSRGFGKGNIIDHGS</sequence>
<evidence type="ECO:0000256" key="4">
    <source>
        <dbReference type="ARBA" id="ARBA00022801"/>
    </source>
</evidence>
<keyword evidence="4" id="KW-0378">Hydrolase</keyword>
<accession>A0A9D4UIF2</accession>
<comment type="pathway">
    <text evidence="1">Glycan metabolism; pectin degradation; 2-dehydro-3-deoxy-D-gluconate from pectin: step 1/5.</text>
</comment>
<dbReference type="PANTHER" id="PTHR31321:SF12">
    <property type="entry name" value="PECTINESTERASE 31"/>
    <property type="match status" value="1"/>
</dbReference>
<dbReference type="OrthoDB" id="1606506at2759"/>
<dbReference type="Pfam" id="PF01095">
    <property type="entry name" value="Pectinesterase"/>
    <property type="match status" value="1"/>
</dbReference>
<evidence type="ECO:0000256" key="3">
    <source>
        <dbReference type="ARBA" id="ARBA00013229"/>
    </source>
</evidence>
<dbReference type="SUPFAM" id="SSF51126">
    <property type="entry name" value="Pectin lyase-like"/>
    <property type="match status" value="1"/>
</dbReference>
<dbReference type="Gene3D" id="2.160.20.10">
    <property type="entry name" value="Single-stranded right-handed beta-helix, Pectin lyase-like"/>
    <property type="match status" value="1"/>
</dbReference>
<dbReference type="GO" id="GO:0045490">
    <property type="term" value="P:pectin catabolic process"/>
    <property type="evidence" value="ECO:0007669"/>
    <property type="project" value="TreeGrafter"/>
</dbReference>
<evidence type="ECO:0000256" key="5">
    <source>
        <dbReference type="ARBA" id="ARBA00023085"/>
    </source>
</evidence>
<gene>
    <name evidence="7" type="ORF">GOP47_0016399</name>
</gene>
<protein>
    <recommendedName>
        <fullName evidence="3">pectinesterase</fullName>
        <ecNumber evidence="3">3.1.1.11</ecNumber>
    </recommendedName>
</protein>
<dbReference type="InterPro" id="IPR011050">
    <property type="entry name" value="Pectin_lyase_fold/virulence"/>
</dbReference>
<dbReference type="GO" id="GO:0030599">
    <property type="term" value="F:pectinesterase activity"/>
    <property type="evidence" value="ECO:0007669"/>
    <property type="project" value="UniProtKB-EC"/>
</dbReference>
<keyword evidence="8" id="KW-1185">Reference proteome</keyword>
<evidence type="ECO:0000259" key="6">
    <source>
        <dbReference type="Pfam" id="PF01095"/>
    </source>
</evidence>
<dbReference type="Proteomes" id="UP000886520">
    <property type="component" value="Chromosome 16"/>
</dbReference>
<keyword evidence="5" id="KW-0063">Aspartyl esterase</keyword>
<dbReference type="EMBL" id="JABFUD020000016">
    <property type="protein sequence ID" value="KAI5068054.1"/>
    <property type="molecule type" value="Genomic_DNA"/>
</dbReference>
<dbReference type="PANTHER" id="PTHR31321">
    <property type="entry name" value="ACYL-COA THIOESTER HYDROLASE YBHC-RELATED"/>
    <property type="match status" value="1"/>
</dbReference>
<proteinExistence type="inferred from homology"/>
<dbReference type="AlphaFoldDB" id="A0A9D4UIF2"/>
<dbReference type="InterPro" id="IPR012334">
    <property type="entry name" value="Pectin_lyas_fold"/>
</dbReference>
<dbReference type="EC" id="3.1.1.11" evidence="3"/>
<reference evidence="7" key="1">
    <citation type="submission" date="2021-01" db="EMBL/GenBank/DDBJ databases">
        <title>Adiantum capillus-veneris genome.</title>
        <authorList>
            <person name="Fang Y."/>
            <person name="Liao Q."/>
        </authorList>
    </citation>
    <scope>NUCLEOTIDE SEQUENCE</scope>
    <source>
        <strain evidence="7">H3</strain>
        <tissue evidence="7">Leaf</tissue>
    </source>
</reference>
<feature type="domain" description="Pectinesterase catalytic" evidence="6">
    <location>
        <begin position="17"/>
        <end position="79"/>
    </location>
</feature>
<dbReference type="GO" id="GO:0042545">
    <property type="term" value="P:cell wall modification"/>
    <property type="evidence" value="ECO:0007669"/>
    <property type="project" value="InterPro"/>
</dbReference>
<evidence type="ECO:0000313" key="8">
    <source>
        <dbReference type="Proteomes" id="UP000886520"/>
    </source>
</evidence>
<evidence type="ECO:0000256" key="1">
    <source>
        <dbReference type="ARBA" id="ARBA00005184"/>
    </source>
</evidence>
<comment type="similarity">
    <text evidence="2">Belongs to the pectinesterase family.</text>
</comment>
<name>A0A9D4UIF2_ADICA</name>
<evidence type="ECO:0000256" key="2">
    <source>
        <dbReference type="ARBA" id="ARBA00008891"/>
    </source>
</evidence>
<comment type="caution">
    <text evidence="7">The sequence shown here is derived from an EMBL/GenBank/DDBJ whole genome shotgun (WGS) entry which is preliminary data.</text>
</comment>
<evidence type="ECO:0000313" key="7">
    <source>
        <dbReference type="EMBL" id="KAI5068054.1"/>
    </source>
</evidence>